<feature type="transmembrane region" description="Helical" evidence="1">
    <location>
        <begin position="5"/>
        <end position="22"/>
    </location>
</feature>
<dbReference type="EMBL" id="LXEV01000007">
    <property type="protein sequence ID" value="OAT50312.1"/>
    <property type="molecule type" value="Genomic_DNA"/>
</dbReference>
<organism evidence="2 3">
    <name type="scientific">Proteus hauseri ATCC 700826</name>
    <dbReference type="NCBI Taxonomy" id="1354271"/>
    <lineage>
        <taxon>Bacteria</taxon>
        <taxon>Pseudomonadati</taxon>
        <taxon>Pseudomonadota</taxon>
        <taxon>Gammaproteobacteria</taxon>
        <taxon>Enterobacterales</taxon>
        <taxon>Morganellaceae</taxon>
        <taxon>Proteus</taxon>
    </lineage>
</organism>
<feature type="transmembrane region" description="Helical" evidence="1">
    <location>
        <begin position="112"/>
        <end position="130"/>
    </location>
</feature>
<protein>
    <recommendedName>
        <fullName evidence="4">Wzy</fullName>
    </recommendedName>
</protein>
<feature type="transmembrane region" description="Helical" evidence="1">
    <location>
        <begin position="208"/>
        <end position="231"/>
    </location>
</feature>
<evidence type="ECO:0000256" key="1">
    <source>
        <dbReference type="SAM" id="Phobius"/>
    </source>
</evidence>
<feature type="transmembrane region" description="Helical" evidence="1">
    <location>
        <begin position="28"/>
        <end position="46"/>
    </location>
</feature>
<reference evidence="2 3" key="1">
    <citation type="submission" date="2016-04" db="EMBL/GenBank/DDBJ databases">
        <title>ATOL: Assembling a taxonomically balanced genome-scale reconstruction of the evolutionary history of the Enterobacteriaceae.</title>
        <authorList>
            <person name="Plunkett G.III."/>
            <person name="Neeno-Eckwall E.C."/>
            <person name="Glasner J.D."/>
            <person name="Perna N.T."/>
        </authorList>
    </citation>
    <scope>NUCLEOTIDE SEQUENCE [LARGE SCALE GENOMIC DNA]</scope>
    <source>
        <strain evidence="2 3">ATCC 700826</strain>
    </source>
</reference>
<comment type="caution">
    <text evidence="2">The sequence shown here is derived from an EMBL/GenBank/DDBJ whole genome shotgun (WGS) entry which is preliminary data.</text>
</comment>
<evidence type="ECO:0008006" key="4">
    <source>
        <dbReference type="Google" id="ProtNLM"/>
    </source>
</evidence>
<feature type="transmembrane region" description="Helical" evidence="1">
    <location>
        <begin position="176"/>
        <end position="196"/>
    </location>
</feature>
<feature type="transmembrane region" description="Helical" evidence="1">
    <location>
        <begin position="87"/>
        <end position="105"/>
    </location>
</feature>
<dbReference type="AlphaFoldDB" id="A0AAJ3HVI3"/>
<accession>A0AAJ3HVI3</accession>
<evidence type="ECO:0000313" key="3">
    <source>
        <dbReference type="Proteomes" id="UP000078250"/>
    </source>
</evidence>
<evidence type="ECO:0000313" key="2">
    <source>
        <dbReference type="EMBL" id="OAT50312.1"/>
    </source>
</evidence>
<feature type="transmembrane region" description="Helical" evidence="1">
    <location>
        <begin position="320"/>
        <end position="338"/>
    </location>
</feature>
<feature type="transmembrane region" description="Helical" evidence="1">
    <location>
        <begin position="243"/>
        <end position="263"/>
    </location>
</feature>
<keyword evidence="1" id="KW-1133">Transmembrane helix</keyword>
<feature type="transmembrane region" description="Helical" evidence="1">
    <location>
        <begin position="350"/>
        <end position="380"/>
    </location>
</feature>
<gene>
    <name evidence="2" type="ORF">M997_0397</name>
</gene>
<feature type="transmembrane region" description="Helical" evidence="1">
    <location>
        <begin position="58"/>
        <end position="75"/>
    </location>
</feature>
<keyword evidence="1" id="KW-0812">Transmembrane</keyword>
<keyword evidence="1" id="KW-0472">Membrane</keyword>
<dbReference type="Proteomes" id="UP000078250">
    <property type="component" value="Unassembled WGS sequence"/>
</dbReference>
<proteinExistence type="predicted"/>
<name>A0AAJ3HVI3_PROHU</name>
<sequence length="390" mass="45765">MTITFIYCFIFFSSIFLPTIRISGMPILISDILMCFTLFLSIIELIKRRTYVNKRIFILMYPIIFSLMIMLYRALFNENIYFKDILLPFIQIKMVLFLFSSLVLWKHLRKESLFKFIIISIIVQLIIATLQKINIPLFSSGFFYNYAVYNAMSNVYYGGNIDHIINTHLKVTFRPIGFIGSPTILATYFLVIFSLWNIMSFSKKKVILIGYSLLLCFSKITILSYIIYNFLVNLLKTKSIKKILIIVISGIVSLLSFILFLMINDRIYNYFIRSIDGSDYGVTHRKSVLDYISNLNIESILFGIGGEPPFIFDSGTLLTIFRFGVVYLLLIYYAYYMILKIFSVKNSHLYLFLIYVLADMTIGVFHNQMFFYLISFSILYSKYIKEKNER</sequence>
<keyword evidence="3" id="KW-1185">Reference proteome</keyword>